<dbReference type="AlphaFoldDB" id="A0A5J4V2K4"/>
<sequence>MSFKSSDYLGRLAKIQHSDYVSGYMQLGEVLKSLSIHPQSYEISKQNFFDSHITEPTSSGVKYTRAPLGARGKSACSMVQTCQINWTITIPKNILAIQLNKTYNDWNTACKLIARTNFNGKEDPLADWITNMSQAEQGYFGKKAEGIESSEHLQFWIGFSTACGPFYQFQLMKDATAIWGSAIYAREQAVISGNSLSDLCTKNSVSVSPLESIIEGKRHCGVFIDIPLCEIDRQATIEDLGTPFYYKIPNDITFSGVLELNQLNPIFNSFPVLSRNYATLHLQLWIQDFLQDLKVVWLNKNDTIQNNHLAYHMIPPEKPDIVYLLSGDEADELQYKRYNVRIVNKQNVTIGDKIPQNSISQIGSAKFDVLEFQNVCFNIENEEAIIRLNLVIDQNNVIPQPYKQLNQAINGQMFDCFIDQDVVSASSDLYHSLTFENLNIDDKTHYYGWIDNSDQYKTANIFYLTTLFSGSKAIRTLYPNKYMLAWKLATDDSFMRGYNSSNIGSRTNIQVILQGNLTKGIIDTTNINPSQNQNDFKQFIGTRAYLDPTKAYIIPMMHYLCDAFVRIIFDDSSMPQVLNIDVIGELAGGAIKPQ</sequence>
<comment type="caution">
    <text evidence="1">The sequence shown here is derived from an EMBL/GenBank/DDBJ whole genome shotgun (WGS) entry which is preliminary data.</text>
</comment>
<reference evidence="1 2" key="1">
    <citation type="submission" date="2019-03" db="EMBL/GenBank/DDBJ databases">
        <title>Single cell metagenomics reveals metabolic interactions within the superorganism composed of flagellate Streblomastix strix and complex community of Bacteroidetes bacteria on its surface.</title>
        <authorList>
            <person name="Treitli S.C."/>
            <person name="Kolisko M."/>
            <person name="Husnik F."/>
            <person name="Keeling P."/>
            <person name="Hampl V."/>
        </authorList>
    </citation>
    <scope>NUCLEOTIDE SEQUENCE [LARGE SCALE GENOMIC DNA]</scope>
    <source>
        <strain evidence="1">ST1C</strain>
    </source>
</reference>
<proteinExistence type="predicted"/>
<organism evidence="1 2">
    <name type="scientific">Streblomastix strix</name>
    <dbReference type="NCBI Taxonomy" id="222440"/>
    <lineage>
        <taxon>Eukaryota</taxon>
        <taxon>Metamonada</taxon>
        <taxon>Preaxostyla</taxon>
        <taxon>Oxymonadida</taxon>
        <taxon>Streblomastigidae</taxon>
        <taxon>Streblomastix</taxon>
    </lineage>
</organism>
<name>A0A5J4V2K4_9EUKA</name>
<protein>
    <submittedName>
        <fullName evidence="1">Uncharacterized protein</fullName>
    </submittedName>
</protein>
<dbReference type="Proteomes" id="UP000324800">
    <property type="component" value="Unassembled WGS sequence"/>
</dbReference>
<dbReference type="EMBL" id="SNRW01010414">
    <property type="protein sequence ID" value="KAA6376602.1"/>
    <property type="molecule type" value="Genomic_DNA"/>
</dbReference>
<evidence type="ECO:0000313" key="2">
    <source>
        <dbReference type="Proteomes" id="UP000324800"/>
    </source>
</evidence>
<accession>A0A5J4V2K4</accession>
<gene>
    <name evidence="1" type="ORF">EZS28_027872</name>
</gene>
<evidence type="ECO:0000313" key="1">
    <source>
        <dbReference type="EMBL" id="KAA6376602.1"/>
    </source>
</evidence>